<organism evidence="2 3">
    <name type="scientific">Macleaya cordata</name>
    <name type="common">Five-seeded plume-poppy</name>
    <name type="synonym">Bocconia cordata</name>
    <dbReference type="NCBI Taxonomy" id="56857"/>
    <lineage>
        <taxon>Eukaryota</taxon>
        <taxon>Viridiplantae</taxon>
        <taxon>Streptophyta</taxon>
        <taxon>Embryophyta</taxon>
        <taxon>Tracheophyta</taxon>
        <taxon>Spermatophyta</taxon>
        <taxon>Magnoliopsida</taxon>
        <taxon>Ranunculales</taxon>
        <taxon>Papaveraceae</taxon>
        <taxon>Papaveroideae</taxon>
        <taxon>Macleaya</taxon>
    </lineage>
</organism>
<dbReference type="EMBL" id="MVGT01002234">
    <property type="protein sequence ID" value="OVA08922.1"/>
    <property type="molecule type" value="Genomic_DNA"/>
</dbReference>
<comment type="caution">
    <text evidence="2">The sequence shown here is derived from an EMBL/GenBank/DDBJ whole genome shotgun (WGS) entry which is preliminary data.</text>
</comment>
<dbReference type="OrthoDB" id="674184at2759"/>
<gene>
    <name evidence="2" type="ORF">BVC80_901g48</name>
</gene>
<dbReference type="InterPro" id="IPR056592">
    <property type="entry name" value="Beta-prop_At3g26010-like"/>
</dbReference>
<dbReference type="Gene3D" id="1.20.1280.50">
    <property type="match status" value="1"/>
</dbReference>
<dbReference type="PANTHER" id="PTHR35546:SF130">
    <property type="entry name" value="EXPRESSED PROTEIN"/>
    <property type="match status" value="1"/>
</dbReference>
<accession>A0A200QEQ8</accession>
<dbReference type="InterPro" id="IPR017451">
    <property type="entry name" value="F-box-assoc_interact_dom"/>
</dbReference>
<dbReference type="FunCoup" id="A0A200QEQ8">
    <property type="interactions" value="396"/>
</dbReference>
<evidence type="ECO:0000313" key="3">
    <source>
        <dbReference type="Proteomes" id="UP000195402"/>
    </source>
</evidence>
<evidence type="ECO:0000259" key="1">
    <source>
        <dbReference type="SMART" id="SM00256"/>
    </source>
</evidence>
<dbReference type="SUPFAM" id="SSF81383">
    <property type="entry name" value="F-box domain"/>
    <property type="match status" value="1"/>
</dbReference>
<dbReference type="InParanoid" id="A0A200QEQ8"/>
<dbReference type="STRING" id="56857.A0A200QEQ8"/>
<dbReference type="Pfam" id="PF00646">
    <property type="entry name" value="F-box"/>
    <property type="match status" value="1"/>
</dbReference>
<dbReference type="OMA" id="ISVENCH"/>
<reference evidence="2 3" key="1">
    <citation type="journal article" date="2017" name="Mol. Plant">
        <title>The Genome of Medicinal Plant Macleaya cordata Provides New Insights into Benzylisoquinoline Alkaloids Metabolism.</title>
        <authorList>
            <person name="Liu X."/>
            <person name="Liu Y."/>
            <person name="Huang P."/>
            <person name="Ma Y."/>
            <person name="Qing Z."/>
            <person name="Tang Q."/>
            <person name="Cao H."/>
            <person name="Cheng P."/>
            <person name="Zheng Y."/>
            <person name="Yuan Z."/>
            <person name="Zhou Y."/>
            <person name="Liu J."/>
            <person name="Tang Z."/>
            <person name="Zhuo Y."/>
            <person name="Zhang Y."/>
            <person name="Yu L."/>
            <person name="Huang J."/>
            <person name="Yang P."/>
            <person name="Peng Q."/>
            <person name="Zhang J."/>
            <person name="Jiang W."/>
            <person name="Zhang Z."/>
            <person name="Lin K."/>
            <person name="Ro D.K."/>
            <person name="Chen X."/>
            <person name="Xiong X."/>
            <person name="Shang Y."/>
            <person name="Huang S."/>
            <person name="Zeng J."/>
        </authorList>
    </citation>
    <scope>NUCLEOTIDE SEQUENCE [LARGE SCALE GENOMIC DNA]</scope>
    <source>
        <strain evidence="3">cv. BLH2017</strain>
        <tissue evidence="2">Root</tissue>
    </source>
</reference>
<dbReference type="PANTHER" id="PTHR35546">
    <property type="entry name" value="F-BOX PROTEIN INTERACTION DOMAIN PROTEIN-RELATED"/>
    <property type="match status" value="1"/>
</dbReference>
<dbReference type="Proteomes" id="UP000195402">
    <property type="component" value="Unassembled WGS sequence"/>
</dbReference>
<dbReference type="AlphaFoldDB" id="A0A200QEQ8"/>
<dbReference type="SMART" id="SM00256">
    <property type="entry name" value="FBOX"/>
    <property type="match status" value="1"/>
</dbReference>
<dbReference type="NCBIfam" id="TIGR01640">
    <property type="entry name" value="F_box_assoc_1"/>
    <property type="match status" value="1"/>
</dbReference>
<feature type="domain" description="F-box" evidence="1">
    <location>
        <begin position="20"/>
        <end position="60"/>
    </location>
</feature>
<dbReference type="InterPro" id="IPR001810">
    <property type="entry name" value="F-box_dom"/>
</dbReference>
<dbReference type="Pfam" id="PF24750">
    <property type="entry name" value="b-prop_At3g26010-like"/>
    <property type="match status" value="1"/>
</dbReference>
<sequence>MVGSLQRRCKSSNADFSTYLSEDITFDIFLLLPLKSIFKYRCVSRQWLSLLSNPSLLTKKFNSLTTSPWVFHYNSNCQERKLYSAESISPDLNSQFILEHDGFSFSFLLSKQGPLKNARVYGLASSNGLVLCSASKVYQTRYYVCNPLTKEWNSLPPPQKNIDRRWLLHGFICEPSSSPMTPTSYKVVCIPQYKDDPWNKFDVEIFSSDLGEWTTYQVSCPGDVTWDYYPLRSNLVIHNGVLYWVEGSNRILAYDLTDDNKGNGGHRCWLIDLPEKKRYDRNNGCLGELEGFISYSRSGLEELSVWVLEEDHFSSTGSWVWRLVHNITIHDMISVENCHDWFITELVSVNSYTLEPIAFNPVDQNILIVRCPSSTITFGYNIRTRLLKLLISYRKSLATYAALSPFVIAPWPTTL</sequence>
<keyword evidence="3" id="KW-1185">Reference proteome</keyword>
<dbReference type="InterPro" id="IPR055290">
    <property type="entry name" value="At3g26010-like"/>
</dbReference>
<proteinExistence type="predicted"/>
<protein>
    <submittedName>
        <fullName evidence="2">F-box domain</fullName>
    </submittedName>
</protein>
<name>A0A200QEQ8_MACCD</name>
<evidence type="ECO:0000313" key="2">
    <source>
        <dbReference type="EMBL" id="OVA08922.1"/>
    </source>
</evidence>
<dbReference type="InterPro" id="IPR036047">
    <property type="entry name" value="F-box-like_dom_sf"/>
</dbReference>